<proteinExistence type="predicted"/>
<protein>
    <submittedName>
        <fullName evidence="2">GAP family protein</fullName>
    </submittedName>
</protein>
<name>A0ABX2JX77_9MYCO</name>
<feature type="transmembrane region" description="Helical" evidence="1">
    <location>
        <begin position="230"/>
        <end position="247"/>
    </location>
</feature>
<sequence>MPREFTGISHCAGHCSENSARGPTTPTSSDLASVSADLIPLALVVALSPVSVLPALLLVLYSVRPRAAGLAFAAGWVVGLAALTALFVNVPRLLGASSETTSSSQLWLRLIGGAVLILSGAVLWLRRKRTAGSARWLDAIGKLSPGRAALIGLVLALINPKIIVACAAAGLAIAIEPLGSAGRGAAVVYFVVLAGSTTALPVLAHVVAAKRFDHVLDRLRAWIQRRQAEISAVAVVVIGLVLILTALG</sequence>
<dbReference type="Proteomes" id="UP000708347">
    <property type="component" value="Unassembled WGS sequence"/>
</dbReference>
<feature type="transmembrane region" description="Helical" evidence="1">
    <location>
        <begin position="107"/>
        <end position="125"/>
    </location>
</feature>
<reference evidence="2 3" key="1">
    <citation type="submission" date="2019-05" db="EMBL/GenBank/DDBJ databases">
        <title>Mycolicibacterium sphagni ENV482 genome assembly.</title>
        <authorList>
            <person name="Chen W."/>
            <person name="Faulkner N.W."/>
            <person name="Hyman M.R."/>
        </authorList>
    </citation>
    <scope>NUCLEOTIDE SEQUENCE [LARGE SCALE GENOMIC DNA]</scope>
    <source>
        <strain evidence="2 3">ENV482</strain>
    </source>
</reference>
<keyword evidence="1" id="KW-0472">Membrane</keyword>
<evidence type="ECO:0000313" key="2">
    <source>
        <dbReference type="EMBL" id="NTY59446.1"/>
    </source>
</evidence>
<evidence type="ECO:0000313" key="3">
    <source>
        <dbReference type="Proteomes" id="UP000708347"/>
    </source>
</evidence>
<dbReference type="EMBL" id="VBSB01000005">
    <property type="protein sequence ID" value="NTY59446.1"/>
    <property type="molecule type" value="Genomic_DNA"/>
</dbReference>
<feature type="transmembrane region" description="Helical" evidence="1">
    <location>
        <begin position="38"/>
        <end position="60"/>
    </location>
</feature>
<keyword evidence="1" id="KW-1133">Transmembrane helix</keyword>
<gene>
    <name evidence="2" type="ORF">FEG63_07755</name>
</gene>
<feature type="transmembrane region" description="Helical" evidence="1">
    <location>
        <begin position="146"/>
        <end position="175"/>
    </location>
</feature>
<dbReference type="Pfam" id="PF11139">
    <property type="entry name" value="SfLAP"/>
    <property type="match status" value="1"/>
</dbReference>
<organism evidence="2 3">
    <name type="scientific">Mycolicibacterium sphagni</name>
    <dbReference type="NCBI Taxonomy" id="1786"/>
    <lineage>
        <taxon>Bacteria</taxon>
        <taxon>Bacillati</taxon>
        <taxon>Actinomycetota</taxon>
        <taxon>Actinomycetes</taxon>
        <taxon>Mycobacteriales</taxon>
        <taxon>Mycobacteriaceae</taxon>
        <taxon>Mycolicibacterium</taxon>
    </lineage>
</organism>
<evidence type="ECO:0000256" key="1">
    <source>
        <dbReference type="SAM" id="Phobius"/>
    </source>
</evidence>
<feature type="transmembrane region" description="Helical" evidence="1">
    <location>
        <begin position="187"/>
        <end position="209"/>
    </location>
</feature>
<accession>A0ABX2JX77</accession>
<keyword evidence="1" id="KW-0812">Transmembrane</keyword>
<feature type="transmembrane region" description="Helical" evidence="1">
    <location>
        <begin position="67"/>
        <end position="87"/>
    </location>
</feature>
<dbReference type="InterPro" id="IPR021315">
    <property type="entry name" value="Gap/Sap"/>
</dbReference>
<comment type="caution">
    <text evidence="2">The sequence shown here is derived from an EMBL/GenBank/DDBJ whole genome shotgun (WGS) entry which is preliminary data.</text>
</comment>
<keyword evidence="3" id="KW-1185">Reference proteome</keyword>